<evidence type="ECO:0000313" key="5">
    <source>
        <dbReference type="Proteomes" id="UP001156856"/>
    </source>
</evidence>
<gene>
    <name evidence="3" type="ORF">GCM10007888_60480</name>
    <name evidence="2" type="ORF">MOX02_54300</name>
</gene>
<reference evidence="3" key="1">
    <citation type="journal article" date="2014" name="Int. J. Syst. Evol. Microbiol.">
        <title>Complete genome of a new Firmicutes species belonging to the dominant human colonic microbiota ('Ruminococcus bicirculans') reveals two chromosomes and a selective capacity to utilize plant glucans.</title>
        <authorList>
            <consortium name="NISC Comparative Sequencing Program"/>
            <person name="Wegmann U."/>
            <person name="Louis P."/>
            <person name="Goesmann A."/>
            <person name="Henrissat B."/>
            <person name="Duncan S.H."/>
            <person name="Flint H.J."/>
        </authorList>
    </citation>
    <scope>NUCLEOTIDE SEQUENCE</scope>
    <source>
        <strain evidence="3">NBRC 107715</strain>
    </source>
</reference>
<evidence type="ECO:0000313" key="3">
    <source>
        <dbReference type="EMBL" id="GLS67663.1"/>
    </source>
</evidence>
<accession>A0A512JBP2</accession>
<sequence length="384" mass="42020">MRNPLSRLARRDDTKPSLRQHAVALKSKAARVMRPYAFDPTKLPAPGSDEAKAKFYAACTETDRLHRGVPNHPELKRDALTWWTRDSLTAALEAGEVLPAEFARLWLLAADREHRLLAVAVTTGVGALHALAFADDYPLPADTNANDMPQADPVFAAIREARAAHAAVEAWNDAYEAKGLEAVGSLAREEELTERQSRTCEVALATTPTTPEGRRALVTFADWQIELHERSDGSPQDGAHTIFDRAYSALAHAIRAERAEPARVFAAVPLDALFALADLYDGAARHFHVGAFWPETGDDSEHSGKNLVVNEGDRLSAMFDAIVEEIAKREPANEIEADQQGEWLMRKALAGGDWEKAAVIATKTPANVQRAFARSEAARLKARG</sequence>
<dbReference type="EMBL" id="BJZU01000151">
    <property type="protein sequence ID" value="GEP07392.1"/>
    <property type="molecule type" value="Genomic_DNA"/>
</dbReference>
<reference evidence="2 4" key="3">
    <citation type="submission" date="2019-07" db="EMBL/GenBank/DDBJ databases">
        <title>Whole genome shotgun sequence of Methylobacterium oxalidis NBRC 107715.</title>
        <authorList>
            <person name="Hosoyama A."/>
            <person name="Uohara A."/>
            <person name="Ohji S."/>
            <person name="Ichikawa N."/>
        </authorList>
    </citation>
    <scope>NUCLEOTIDE SEQUENCE [LARGE SCALE GENOMIC DNA]</scope>
    <source>
        <strain evidence="2 4">NBRC 107715</strain>
    </source>
</reference>
<dbReference type="Proteomes" id="UP001156856">
    <property type="component" value="Unassembled WGS sequence"/>
</dbReference>
<name>A0A512JBP2_9HYPH</name>
<dbReference type="EMBL" id="BSPK01000116">
    <property type="protein sequence ID" value="GLS67663.1"/>
    <property type="molecule type" value="Genomic_DNA"/>
</dbReference>
<feature type="region of interest" description="Disordered" evidence="1">
    <location>
        <begin position="1"/>
        <end position="20"/>
    </location>
</feature>
<dbReference type="OrthoDB" id="8003662at2"/>
<dbReference type="RefSeq" id="WP_147028850.1">
    <property type="nucleotide sequence ID" value="NZ_BJZU01000151.1"/>
</dbReference>
<evidence type="ECO:0000313" key="2">
    <source>
        <dbReference type="EMBL" id="GEP07392.1"/>
    </source>
</evidence>
<proteinExistence type="predicted"/>
<reference evidence="3" key="4">
    <citation type="submission" date="2023-01" db="EMBL/GenBank/DDBJ databases">
        <title>Draft genome sequence of Methylobacterium oxalidis strain NBRC 107715.</title>
        <authorList>
            <person name="Sun Q."/>
            <person name="Mori K."/>
        </authorList>
    </citation>
    <scope>NUCLEOTIDE SEQUENCE</scope>
    <source>
        <strain evidence="3">NBRC 107715</strain>
    </source>
</reference>
<protein>
    <submittedName>
        <fullName evidence="2">Uncharacterized protein</fullName>
    </submittedName>
</protein>
<reference evidence="5" key="2">
    <citation type="journal article" date="2019" name="Int. J. Syst. Evol. Microbiol.">
        <title>The Global Catalogue of Microorganisms (GCM) 10K type strain sequencing project: providing services to taxonomists for standard genome sequencing and annotation.</title>
        <authorList>
            <consortium name="The Broad Institute Genomics Platform"/>
            <consortium name="The Broad Institute Genome Sequencing Center for Infectious Disease"/>
            <person name="Wu L."/>
            <person name="Ma J."/>
        </authorList>
    </citation>
    <scope>NUCLEOTIDE SEQUENCE [LARGE SCALE GENOMIC DNA]</scope>
    <source>
        <strain evidence="5">NBRC 107715</strain>
    </source>
</reference>
<dbReference type="AlphaFoldDB" id="A0A512JBP2"/>
<dbReference type="Proteomes" id="UP000321960">
    <property type="component" value="Unassembled WGS sequence"/>
</dbReference>
<organism evidence="2 4">
    <name type="scientific">Methylobacterium oxalidis</name>
    <dbReference type="NCBI Taxonomy" id="944322"/>
    <lineage>
        <taxon>Bacteria</taxon>
        <taxon>Pseudomonadati</taxon>
        <taxon>Pseudomonadota</taxon>
        <taxon>Alphaproteobacteria</taxon>
        <taxon>Hyphomicrobiales</taxon>
        <taxon>Methylobacteriaceae</taxon>
        <taxon>Methylobacterium</taxon>
    </lineage>
</organism>
<comment type="caution">
    <text evidence="2">The sequence shown here is derived from an EMBL/GenBank/DDBJ whole genome shotgun (WGS) entry which is preliminary data.</text>
</comment>
<evidence type="ECO:0000313" key="4">
    <source>
        <dbReference type="Proteomes" id="UP000321960"/>
    </source>
</evidence>
<evidence type="ECO:0000256" key="1">
    <source>
        <dbReference type="SAM" id="MobiDB-lite"/>
    </source>
</evidence>
<keyword evidence="5" id="KW-1185">Reference proteome</keyword>